<dbReference type="InterPro" id="IPR036705">
    <property type="entry name" value="Ribosyl_crysJ1_sf"/>
</dbReference>
<reference evidence="1 2" key="1">
    <citation type="submission" date="2016-05" db="EMBL/GenBank/DDBJ databases">
        <title>Single-cell genome of chain-forming Candidatus Thiomargarita nelsonii and comparison to other large sulfur-oxidizing bacteria.</title>
        <authorList>
            <person name="Winkel M."/>
            <person name="Salman V."/>
            <person name="Woyke T."/>
            <person name="Schulz-Vogt H."/>
            <person name="Richter M."/>
            <person name="Flood B."/>
            <person name="Bailey J."/>
            <person name="Amann R."/>
            <person name="Mussmann M."/>
        </authorList>
    </citation>
    <scope>NUCLEOTIDE SEQUENCE [LARGE SCALE GENOMIC DNA]</scope>
    <source>
        <strain evidence="1 2">THI036</strain>
    </source>
</reference>
<evidence type="ECO:0000313" key="1">
    <source>
        <dbReference type="EMBL" id="OAD23125.1"/>
    </source>
</evidence>
<name>A0A176S542_9GAMM</name>
<dbReference type="GO" id="GO:0003875">
    <property type="term" value="F:ADP-ribosylarginine hydrolase activity"/>
    <property type="evidence" value="ECO:0007669"/>
    <property type="project" value="UniProtKB-EC"/>
</dbReference>
<keyword evidence="2" id="KW-1185">Reference proteome</keyword>
<evidence type="ECO:0000313" key="2">
    <source>
        <dbReference type="Proteomes" id="UP000076962"/>
    </source>
</evidence>
<feature type="non-terminal residue" evidence="1">
    <location>
        <position position="1"/>
    </location>
</feature>
<dbReference type="Gene3D" id="1.10.4080.10">
    <property type="entry name" value="ADP-ribosylation/Crystallin J1"/>
    <property type="match status" value="1"/>
</dbReference>
<keyword evidence="1" id="KW-0326">Glycosidase</keyword>
<gene>
    <name evidence="1" type="ORF">THIOM_001049</name>
</gene>
<dbReference type="Proteomes" id="UP000076962">
    <property type="component" value="Unassembled WGS sequence"/>
</dbReference>
<comment type="caution">
    <text evidence="1">The sequence shown here is derived from an EMBL/GenBank/DDBJ whole genome shotgun (WGS) entry which is preliminary data.</text>
</comment>
<sequence>RTSEDRYIGTLFGQAVGDALGLGTEFMSKADV</sequence>
<dbReference type="EMBL" id="LUTY01000540">
    <property type="protein sequence ID" value="OAD23125.1"/>
    <property type="molecule type" value="Genomic_DNA"/>
</dbReference>
<proteinExistence type="predicted"/>
<dbReference type="EC" id="3.2.2.19" evidence="1"/>
<dbReference type="AlphaFoldDB" id="A0A176S542"/>
<protein>
    <submittedName>
        <fullName evidence="1">ADP-ribosylation/Crystallin J1</fullName>
        <ecNumber evidence="1">3.2.2.19</ecNumber>
    </submittedName>
</protein>
<organism evidence="1 2">
    <name type="scientific">Candidatus Thiomargarita nelsonii</name>
    <dbReference type="NCBI Taxonomy" id="1003181"/>
    <lineage>
        <taxon>Bacteria</taxon>
        <taxon>Pseudomonadati</taxon>
        <taxon>Pseudomonadota</taxon>
        <taxon>Gammaproteobacteria</taxon>
        <taxon>Thiotrichales</taxon>
        <taxon>Thiotrichaceae</taxon>
        <taxon>Thiomargarita</taxon>
    </lineage>
</organism>
<accession>A0A176S542</accession>
<keyword evidence="1" id="KW-0378">Hydrolase</keyword>
<dbReference type="SUPFAM" id="SSF101478">
    <property type="entry name" value="ADP-ribosylglycohydrolase"/>
    <property type="match status" value="1"/>
</dbReference>